<protein>
    <submittedName>
        <fullName evidence="2">Porin</fullName>
    </submittedName>
</protein>
<feature type="domain" description="Porin" evidence="1">
    <location>
        <begin position="25"/>
        <end position="122"/>
    </location>
</feature>
<keyword evidence="3" id="KW-1185">Reference proteome</keyword>
<gene>
    <name evidence="2" type="ORF">H6A60_07955</name>
</gene>
<dbReference type="Proteomes" id="UP000715095">
    <property type="component" value="Unassembled WGS sequence"/>
</dbReference>
<dbReference type="InterPro" id="IPR033900">
    <property type="entry name" value="Gram_neg_porin_domain"/>
</dbReference>
<dbReference type="RefSeq" id="WP_205103223.1">
    <property type="nucleotide sequence ID" value="NZ_JACJJC010000011.1"/>
</dbReference>
<dbReference type="InterPro" id="IPR023614">
    <property type="entry name" value="Porin_dom_sf"/>
</dbReference>
<evidence type="ECO:0000259" key="1">
    <source>
        <dbReference type="Pfam" id="PF13609"/>
    </source>
</evidence>
<sequence length="126" mass="14441">MWKDPRTRRFGRFGSLLRHRRHDEANGDELDDQINITLGCSYDFQFMKLYGQAQHFMKATTVGLKSAQEQDSSIGSGYSFGVDDEGTAYGKKEIDRWNIAVGYDYNLSKRTSVYTAASYIKESMKN</sequence>
<accession>A0ABS2DSU8</accession>
<comment type="caution">
    <text evidence="2">The sequence shown here is derived from an EMBL/GenBank/DDBJ whole genome shotgun (WGS) entry which is preliminary data.</text>
</comment>
<dbReference type="Pfam" id="PF13609">
    <property type="entry name" value="Porin_4"/>
    <property type="match status" value="1"/>
</dbReference>
<dbReference type="EMBL" id="JACJJC010000011">
    <property type="protein sequence ID" value="MBM6704415.1"/>
    <property type="molecule type" value="Genomic_DNA"/>
</dbReference>
<evidence type="ECO:0000313" key="3">
    <source>
        <dbReference type="Proteomes" id="UP000715095"/>
    </source>
</evidence>
<evidence type="ECO:0000313" key="2">
    <source>
        <dbReference type="EMBL" id="MBM6704415.1"/>
    </source>
</evidence>
<organism evidence="2 3">
    <name type="scientific">Sutterella massiliensis</name>
    <dbReference type="NCBI Taxonomy" id="1816689"/>
    <lineage>
        <taxon>Bacteria</taxon>
        <taxon>Pseudomonadati</taxon>
        <taxon>Pseudomonadota</taxon>
        <taxon>Betaproteobacteria</taxon>
        <taxon>Burkholderiales</taxon>
        <taxon>Sutterellaceae</taxon>
        <taxon>Sutterella</taxon>
    </lineage>
</organism>
<dbReference type="SUPFAM" id="SSF56935">
    <property type="entry name" value="Porins"/>
    <property type="match status" value="1"/>
</dbReference>
<reference evidence="2 3" key="1">
    <citation type="journal article" date="2021" name="Sci. Rep.">
        <title>The distribution of antibiotic resistance genes in chicken gut microbiota commensals.</title>
        <authorList>
            <person name="Juricova H."/>
            <person name="Matiasovicova J."/>
            <person name="Kubasova T."/>
            <person name="Cejkova D."/>
            <person name="Rychlik I."/>
        </authorList>
    </citation>
    <scope>NUCLEOTIDE SEQUENCE [LARGE SCALE GENOMIC DNA]</scope>
    <source>
        <strain evidence="2 3">An829</strain>
    </source>
</reference>
<dbReference type="Gene3D" id="2.40.160.10">
    <property type="entry name" value="Porin"/>
    <property type="match status" value="1"/>
</dbReference>
<name>A0ABS2DSU8_9BURK</name>
<proteinExistence type="predicted"/>